<evidence type="ECO:0000313" key="7">
    <source>
        <dbReference type="EMBL" id="OXZ35136.1"/>
    </source>
</evidence>
<evidence type="ECO:0000256" key="3">
    <source>
        <dbReference type="ARBA" id="ARBA00022723"/>
    </source>
</evidence>
<keyword evidence="4" id="KW-0249">Electron transport</keyword>
<reference evidence="8" key="1">
    <citation type="journal article" date="2017" name="J. Clin. Microbiol.">
        <title>Finegoldia magna Isolated from Orthopedic Joint Implant-Associated Infections.</title>
        <authorList>
            <person name="Soderquist B."/>
            <person name="Bjorklund S."/>
            <person name="Hellmark B."/>
            <person name="Jensen A."/>
            <person name="Bruggemann H."/>
        </authorList>
    </citation>
    <scope>NUCLEOTIDE SEQUENCE</scope>
    <source>
        <strain evidence="8">08T492</strain>
        <strain evidence="7">12T273</strain>
    </source>
</reference>
<evidence type="ECO:0000256" key="2">
    <source>
        <dbReference type="ARBA" id="ARBA00022448"/>
    </source>
</evidence>
<dbReference type="NCBIfam" id="TIGR00332">
    <property type="entry name" value="neela_ferrous"/>
    <property type="match status" value="1"/>
</dbReference>
<evidence type="ECO:0000313" key="12">
    <source>
        <dbReference type="Proteomes" id="UP000502899"/>
    </source>
</evidence>
<evidence type="ECO:0000259" key="6">
    <source>
        <dbReference type="Pfam" id="PF01880"/>
    </source>
</evidence>
<dbReference type="PANTHER" id="PTHR36541">
    <property type="entry name" value="SUPEROXIDE REDUCTASE-RELATED"/>
    <property type="match status" value="1"/>
</dbReference>
<keyword evidence="3" id="KW-0479">Metal-binding</keyword>
<gene>
    <name evidence="7" type="ORF">B9N55_00575</name>
    <name evidence="8" type="ORF">B9N56_09070</name>
    <name evidence="9" type="ORF">FOC70_01555</name>
</gene>
<dbReference type="Proteomes" id="UP000215546">
    <property type="component" value="Unassembled WGS sequence"/>
</dbReference>
<comment type="similarity">
    <text evidence="1">Belongs to the desulfoferrodoxin family.</text>
</comment>
<dbReference type="Proteomes" id="UP000215361">
    <property type="component" value="Unassembled WGS sequence"/>
</dbReference>
<reference evidence="10 11" key="2">
    <citation type="submission" date="2017-04" db="EMBL/GenBank/DDBJ databases">
        <title>Finegoldia magna isolated from orthopedic joint implant-associated infections.</title>
        <authorList>
            <person name="Bjorklund S."/>
            <person name="Bruggemann H."/>
            <person name="Jensen A."/>
            <person name="Hellmark B."/>
            <person name="Soderquist B."/>
        </authorList>
    </citation>
    <scope>NUCLEOTIDE SEQUENCE [LARGE SCALE GENOMIC DNA]</scope>
    <source>
        <strain evidence="10">08T492</strain>
        <strain evidence="11">12T273</strain>
    </source>
</reference>
<accession>A0A133MSQ1</accession>
<dbReference type="EMBL" id="NDYI01000024">
    <property type="protein sequence ID" value="OXZ36794.1"/>
    <property type="molecule type" value="Genomic_DNA"/>
</dbReference>
<keyword evidence="5" id="KW-0408">Iron</keyword>
<sequence length="119" mass="13369">MAKLTETVQSGDWKAEKHVPVIHIDKKDDGFKVCAIVGEEIEHPNTFEHHIAWIKVFFQPEGEKFPVEVASYQAAAHGEGEVFTKPHAHAYVKSTKPGKVFALSYCNIHGLWESAEEVK</sequence>
<evidence type="ECO:0000313" key="9">
    <source>
        <dbReference type="EMBL" id="QKH79126.1"/>
    </source>
</evidence>
<dbReference type="GO" id="GO:0016491">
    <property type="term" value="F:oxidoreductase activity"/>
    <property type="evidence" value="ECO:0007669"/>
    <property type="project" value="InterPro"/>
</dbReference>
<dbReference type="OMA" id="EHHIAWI"/>
<evidence type="ECO:0000256" key="4">
    <source>
        <dbReference type="ARBA" id="ARBA00022982"/>
    </source>
</evidence>
<reference evidence="9 12" key="3">
    <citation type="submission" date="2020-05" db="EMBL/GenBank/DDBJ databases">
        <title>FDA dAtabase for Regulatory Grade micrObial Sequences (FDA-ARGOS): Supporting development and validation of Infectious Disease Dx tests.</title>
        <authorList>
            <person name="Pederson C."/>
            <person name="Tallon L."/>
            <person name="Sadzewicz L."/>
            <person name="Zhao X."/>
            <person name="Vavikolanu K."/>
            <person name="Mehta A."/>
            <person name="Aluvathingal J."/>
            <person name="Nadendla S."/>
            <person name="Myers T."/>
            <person name="Yan Y."/>
            <person name="Sichtig H."/>
        </authorList>
    </citation>
    <scope>NUCLEOTIDE SEQUENCE [LARGE SCALE GENOMIC DNA]</scope>
    <source>
        <strain evidence="9 12">FDAARGOS_764</strain>
    </source>
</reference>
<dbReference type="InterPro" id="IPR051233">
    <property type="entry name" value="Desulfoferrodoxin_SOR"/>
</dbReference>
<dbReference type="SMR" id="A0A133MSQ1"/>
<evidence type="ECO:0000313" key="8">
    <source>
        <dbReference type="EMBL" id="OXZ36794.1"/>
    </source>
</evidence>
<dbReference type="GO" id="GO:0005506">
    <property type="term" value="F:iron ion binding"/>
    <property type="evidence" value="ECO:0007669"/>
    <property type="project" value="InterPro"/>
</dbReference>
<dbReference type="RefSeq" id="WP_002835885.1">
    <property type="nucleotide sequence ID" value="NZ_CABKMR010000001.1"/>
</dbReference>
<evidence type="ECO:0000256" key="5">
    <source>
        <dbReference type="ARBA" id="ARBA00023004"/>
    </source>
</evidence>
<dbReference type="EMBL" id="CP054000">
    <property type="protein sequence ID" value="QKH79126.1"/>
    <property type="molecule type" value="Genomic_DNA"/>
</dbReference>
<dbReference type="PANTHER" id="PTHR36541:SF1">
    <property type="entry name" value="SUPEROXIDE REDUCTASE-RELATED"/>
    <property type="match status" value="1"/>
</dbReference>
<evidence type="ECO:0000313" key="11">
    <source>
        <dbReference type="Proteomes" id="UP000215546"/>
    </source>
</evidence>
<evidence type="ECO:0000313" key="10">
    <source>
        <dbReference type="Proteomes" id="UP000215361"/>
    </source>
</evidence>
<dbReference type="Proteomes" id="UP000502899">
    <property type="component" value="Chromosome"/>
</dbReference>
<evidence type="ECO:0000256" key="1">
    <source>
        <dbReference type="ARBA" id="ARBA00005941"/>
    </source>
</evidence>
<feature type="domain" description="Desulfoferrodoxin ferrous iron-binding" evidence="6">
    <location>
        <begin position="11"/>
        <end position="114"/>
    </location>
</feature>
<dbReference type="Pfam" id="PF01880">
    <property type="entry name" value="Desulfoferrodox"/>
    <property type="match status" value="1"/>
</dbReference>
<keyword evidence="2" id="KW-0813">Transport</keyword>
<dbReference type="InterPro" id="IPR036073">
    <property type="entry name" value="Desulfoferrodoxin_Fe-bd_dom_sf"/>
</dbReference>
<organism evidence="8 10">
    <name type="scientific">Finegoldia magna</name>
    <name type="common">Peptostreptococcus magnus</name>
    <dbReference type="NCBI Taxonomy" id="1260"/>
    <lineage>
        <taxon>Bacteria</taxon>
        <taxon>Bacillati</taxon>
        <taxon>Bacillota</taxon>
        <taxon>Tissierellia</taxon>
        <taxon>Tissierellales</taxon>
        <taxon>Peptoniphilaceae</taxon>
        <taxon>Finegoldia</taxon>
    </lineage>
</organism>
<dbReference type="Gene3D" id="2.60.40.730">
    <property type="entry name" value="SOR catalytic domain"/>
    <property type="match status" value="1"/>
</dbReference>
<dbReference type="EMBL" id="NDYE01000001">
    <property type="protein sequence ID" value="OXZ35136.1"/>
    <property type="molecule type" value="Genomic_DNA"/>
</dbReference>
<dbReference type="AlphaFoldDB" id="A0A133MSQ1"/>
<proteinExistence type="inferred from homology"/>
<name>A0A133MSQ1_FINMA</name>
<dbReference type="InterPro" id="IPR002742">
    <property type="entry name" value="Desulfoferrodoxin_Fe-bd_dom"/>
</dbReference>
<protein>
    <submittedName>
        <fullName evidence="8">Superoxide reductase</fullName>
    </submittedName>
</protein>
<dbReference type="SUPFAM" id="SSF49367">
    <property type="entry name" value="Superoxide reductase-like"/>
    <property type="match status" value="1"/>
</dbReference>